<dbReference type="Gene3D" id="3.50.50.100">
    <property type="match status" value="1"/>
</dbReference>
<feature type="non-terminal residue" evidence="1">
    <location>
        <position position="1"/>
    </location>
</feature>
<accession>A0AAW9N528</accession>
<dbReference type="AlphaFoldDB" id="A0AAW9N528"/>
<sequence>DSAVAFPPEGGRPYAPTAQNAWQMGELVGYNLYAAFEGKKLEAFSPVNSGTLASLGRKDAVATVGANNTSLKGLPATLMKEASNVRYLSHIKALFSLAY</sequence>
<keyword evidence="2" id="KW-1185">Reference proteome</keyword>
<dbReference type="Proteomes" id="UP001307168">
    <property type="component" value="Unassembled WGS sequence"/>
</dbReference>
<dbReference type="EMBL" id="JARNBH010000001">
    <property type="protein sequence ID" value="MEC0271468.1"/>
    <property type="molecule type" value="Genomic_DNA"/>
</dbReference>
<evidence type="ECO:0000313" key="1">
    <source>
        <dbReference type="EMBL" id="MEC0271468.1"/>
    </source>
</evidence>
<evidence type="ECO:0000313" key="2">
    <source>
        <dbReference type="Proteomes" id="UP001307168"/>
    </source>
</evidence>
<reference evidence="1 2" key="1">
    <citation type="submission" date="2023-03" db="EMBL/GenBank/DDBJ databases">
        <title>Bacillus Genome Sequencing.</title>
        <authorList>
            <person name="Dunlap C."/>
        </authorList>
    </citation>
    <scope>NUCLEOTIDE SEQUENCE [LARGE SCALE GENOMIC DNA]</scope>
    <source>
        <strain evidence="1 2">B-41290</strain>
    </source>
</reference>
<protein>
    <submittedName>
        <fullName evidence="1">Pyridine nucleotide-disulfide oxidoreductase</fullName>
    </submittedName>
</protein>
<proteinExistence type="predicted"/>
<name>A0AAW9N528_9BACI</name>
<organism evidence="1 2">
    <name type="scientific">Peribacillus castrilensis</name>
    <dbReference type="NCBI Taxonomy" id="2897690"/>
    <lineage>
        <taxon>Bacteria</taxon>
        <taxon>Bacillati</taxon>
        <taxon>Bacillota</taxon>
        <taxon>Bacilli</taxon>
        <taxon>Bacillales</taxon>
        <taxon>Bacillaceae</taxon>
        <taxon>Peribacillus</taxon>
    </lineage>
</organism>
<gene>
    <name evidence="1" type="ORF">P4706_00010</name>
</gene>
<comment type="caution">
    <text evidence="1">The sequence shown here is derived from an EMBL/GenBank/DDBJ whole genome shotgun (WGS) entry which is preliminary data.</text>
</comment>